<feature type="domain" description="Cyclic nucleotide-binding" evidence="1">
    <location>
        <begin position="9"/>
        <end position="52"/>
    </location>
</feature>
<reference evidence="2 3" key="2">
    <citation type="journal article" date="2011" name="Stand. Genomic Sci.">
        <title>Complete genome sequence of Leadbetterella byssophila type strain (4M15).</title>
        <authorList>
            <person name="Abt B."/>
            <person name="Teshima H."/>
            <person name="Lucas S."/>
            <person name="Lapidus A."/>
            <person name="Del Rio T.G."/>
            <person name="Nolan M."/>
            <person name="Tice H."/>
            <person name="Cheng J.F."/>
            <person name="Pitluck S."/>
            <person name="Liolios K."/>
            <person name="Pagani I."/>
            <person name="Ivanova N."/>
            <person name="Mavromatis K."/>
            <person name="Pati A."/>
            <person name="Tapia R."/>
            <person name="Han C."/>
            <person name="Goodwin L."/>
            <person name="Chen A."/>
            <person name="Palaniappan K."/>
            <person name="Land M."/>
            <person name="Hauser L."/>
            <person name="Chang Y.J."/>
            <person name="Jeffries C.D."/>
            <person name="Rohde M."/>
            <person name="Goker M."/>
            <person name="Tindall B.J."/>
            <person name="Detter J.C."/>
            <person name="Woyke T."/>
            <person name="Bristow J."/>
            <person name="Eisen J.A."/>
            <person name="Markowitz V."/>
            <person name="Hugenholtz P."/>
            <person name="Klenk H.P."/>
            <person name="Kyrpides N.C."/>
        </authorList>
    </citation>
    <scope>NUCLEOTIDE SEQUENCE [LARGE SCALE GENOMIC DNA]</scope>
    <source>
        <strain evidence="3">DSM 17132 / JCM 16389 / KACC 11308 / NBRC 106382 / 4M15</strain>
    </source>
</reference>
<proteinExistence type="predicted"/>
<dbReference type="STRING" id="649349.Lbys_0265"/>
<organism evidence="2 3">
    <name type="scientific">Leadbetterella byssophila (strain DSM 17132 / JCM 16389 / KACC 11308 / NBRC 106382 / 4M15)</name>
    <dbReference type="NCBI Taxonomy" id="649349"/>
    <lineage>
        <taxon>Bacteria</taxon>
        <taxon>Pseudomonadati</taxon>
        <taxon>Bacteroidota</taxon>
        <taxon>Cytophagia</taxon>
        <taxon>Cytophagales</taxon>
        <taxon>Leadbetterellaceae</taxon>
        <taxon>Leadbetterella</taxon>
    </lineage>
</organism>
<name>E4RUQ2_LEAB4</name>
<dbReference type="Gene3D" id="2.60.120.10">
    <property type="entry name" value="Jelly Rolls"/>
    <property type="match status" value="1"/>
</dbReference>
<keyword evidence="3" id="KW-1185">Reference proteome</keyword>
<dbReference type="SUPFAM" id="SSF51206">
    <property type="entry name" value="cAMP-binding domain-like"/>
    <property type="match status" value="1"/>
</dbReference>
<dbReference type="InterPro" id="IPR014710">
    <property type="entry name" value="RmlC-like_jellyroll"/>
</dbReference>
<dbReference type="Proteomes" id="UP000007435">
    <property type="component" value="Chromosome"/>
</dbReference>
<evidence type="ECO:0000259" key="1">
    <source>
        <dbReference type="PROSITE" id="PS50042"/>
    </source>
</evidence>
<sequence>MERYRNFKLFHDISTEDYSLLTDKLKPKTFKKGQLINVPGQVQKELYFVKSGVQMSYFEVLPIFWTAE</sequence>
<dbReference type="KEGG" id="lby:Lbys_0265"/>
<dbReference type="HOGENOM" id="CLU_2788770_0_0_10"/>
<gene>
    <name evidence="2" type="ordered locus">Lbys_0265</name>
</gene>
<protein>
    <submittedName>
        <fullName evidence="2">Transcriptional regulator, Crp/Fnr family</fullName>
    </submittedName>
</protein>
<accession>E4RUQ2</accession>
<reference key="1">
    <citation type="submission" date="2010-11" db="EMBL/GenBank/DDBJ databases">
        <title>The complete genome of Leadbetterella byssophila DSM 17132.</title>
        <authorList>
            <consortium name="US DOE Joint Genome Institute (JGI-PGF)"/>
            <person name="Lucas S."/>
            <person name="Copeland A."/>
            <person name="Lapidus A."/>
            <person name="Glavina del Rio T."/>
            <person name="Dalin E."/>
            <person name="Tice H."/>
            <person name="Bruce D."/>
            <person name="Goodwin L."/>
            <person name="Pitluck S."/>
            <person name="Kyrpides N."/>
            <person name="Mavromatis K."/>
            <person name="Ivanova N."/>
            <person name="Teshima H."/>
            <person name="Brettin T."/>
            <person name="Detter J.C."/>
            <person name="Han C."/>
            <person name="Tapia R."/>
            <person name="Land M."/>
            <person name="Hauser L."/>
            <person name="Markowitz V."/>
            <person name="Cheng J.-F."/>
            <person name="Hugenholtz P."/>
            <person name="Woyke T."/>
            <person name="Wu D."/>
            <person name="Tindall B."/>
            <person name="Pomrenke H.G."/>
            <person name="Brambilla E."/>
            <person name="Klenk H.-P."/>
            <person name="Eisen J.A."/>
        </authorList>
    </citation>
    <scope>NUCLEOTIDE SEQUENCE [LARGE SCALE GENOMIC DNA]</scope>
    <source>
        <strain>DSM 17132</strain>
    </source>
</reference>
<dbReference type="PROSITE" id="PS50042">
    <property type="entry name" value="CNMP_BINDING_3"/>
    <property type="match status" value="1"/>
</dbReference>
<evidence type="ECO:0000313" key="3">
    <source>
        <dbReference type="Proteomes" id="UP000007435"/>
    </source>
</evidence>
<dbReference type="AlphaFoldDB" id="E4RUQ2"/>
<dbReference type="EMBL" id="CP002305">
    <property type="protein sequence ID" value="ADQ16053.1"/>
    <property type="molecule type" value="Genomic_DNA"/>
</dbReference>
<dbReference type="eggNOG" id="COG0664">
    <property type="taxonomic scope" value="Bacteria"/>
</dbReference>
<evidence type="ECO:0000313" key="2">
    <source>
        <dbReference type="EMBL" id="ADQ16053.1"/>
    </source>
</evidence>
<dbReference type="InterPro" id="IPR000595">
    <property type="entry name" value="cNMP-bd_dom"/>
</dbReference>
<dbReference type="InterPro" id="IPR018490">
    <property type="entry name" value="cNMP-bd_dom_sf"/>
</dbReference>